<dbReference type="Proteomes" id="UP000245771">
    <property type="component" value="Unassembled WGS sequence"/>
</dbReference>
<accession>A0A316V4V5</accession>
<sequence length="233" mass="26439">MTAVTRTPPTLEHPIRTLPVQTTTNRDASTSNQSQKPKMQGRIDIANLTQNNIGQLRKLNSVLFPVRFGEKWYKDVLKEDVKEICKYALFNDIPVGNICCRFEKSTTKDDSVNVHIMTLGCLAPYRRMGIATALLEYVLDHAAPGKKVEISDSFSDDTTKTAPTKPTAKPSTSKKEVKQTKSYTVAKIYLHVQTSNEEAKVFYEKNGFTEKERVEQYYKTGIEPRSAWLLEKE</sequence>
<dbReference type="PANTHER" id="PTHR42919:SF8">
    <property type="entry name" value="N-ALPHA-ACETYLTRANSFERASE 50"/>
    <property type="match status" value="1"/>
</dbReference>
<feature type="domain" description="N-acetyltransferase" evidence="4">
    <location>
        <begin position="43"/>
        <end position="233"/>
    </location>
</feature>
<dbReference type="InParanoid" id="A0A316V4V5"/>
<name>A0A316V4V5_9BASI</name>
<dbReference type="RefSeq" id="XP_025352878.1">
    <property type="nucleotide sequence ID" value="XM_025499361.1"/>
</dbReference>
<dbReference type="InterPro" id="IPR051556">
    <property type="entry name" value="N-term/lysine_N-AcTrnsfr"/>
</dbReference>
<dbReference type="InterPro" id="IPR000182">
    <property type="entry name" value="GNAT_dom"/>
</dbReference>
<dbReference type="InterPro" id="IPR016181">
    <property type="entry name" value="Acyl_CoA_acyltransferase"/>
</dbReference>
<dbReference type="GO" id="GO:0016747">
    <property type="term" value="F:acyltransferase activity, transferring groups other than amino-acyl groups"/>
    <property type="evidence" value="ECO:0007669"/>
    <property type="project" value="InterPro"/>
</dbReference>
<dbReference type="Pfam" id="PF00583">
    <property type="entry name" value="Acetyltransf_1"/>
    <property type="match status" value="1"/>
</dbReference>
<evidence type="ECO:0000313" key="5">
    <source>
        <dbReference type="EMBL" id="PWN32576.1"/>
    </source>
</evidence>
<evidence type="ECO:0000259" key="4">
    <source>
        <dbReference type="PROSITE" id="PS51186"/>
    </source>
</evidence>
<feature type="region of interest" description="Disordered" evidence="3">
    <location>
        <begin position="1"/>
        <end position="39"/>
    </location>
</feature>
<evidence type="ECO:0000256" key="3">
    <source>
        <dbReference type="SAM" id="MobiDB-lite"/>
    </source>
</evidence>
<keyword evidence="1 5" id="KW-0808">Transferase</keyword>
<dbReference type="GO" id="GO:0031415">
    <property type="term" value="C:NatA complex"/>
    <property type="evidence" value="ECO:0007669"/>
    <property type="project" value="TreeGrafter"/>
</dbReference>
<dbReference type="CDD" id="cd04301">
    <property type="entry name" value="NAT_SF"/>
    <property type="match status" value="1"/>
</dbReference>
<feature type="region of interest" description="Disordered" evidence="3">
    <location>
        <begin position="153"/>
        <end position="176"/>
    </location>
</feature>
<dbReference type="GO" id="GO:0007064">
    <property type="term" value="P:mitotic sister chromatid cohesion"/>
    <property type="evidence" value="ECO:0007669"/>
    <property type="project" value="TreeGrafter"/>
</dbReference>
<dbReference type="Gene3D" id="3.40.630.30">
    <property type="match status" value="1"/>
</dbReference>
<proteinExistence type="predicted"/>
<evidence type="ECO:0000313" key="6">
    <source>
        <dbReference type="Proteomes" id="UP000245771"/>
    </source>
</evidence>
<dbReference type="AlphaFoldDB" id="A0A316V4V5"/>
<gene>
    <name evidence="5" type="ORF">FA14DRAFT_161955</name>
</gene>
<evidence type="ECO:0000256" key="2">
    <source>
        <dbReference type="ARBA" id="ARBA00023315"/>
    </source>
</evidence>
<dbReference type="PROSITE" id="PS51186">
    <property type="entry name" value="GNAT"/>
    <property type="match status" value="1"/>
</dbReference>
<dbReference type="PANTHER" id="PTHR42919">
    <property type="entry name" value="N-ALPHA-ACETYLTRANSFERASE"/>
    <property type="match status" value="1"/>
</dbReference>
<protein>
    <submittedName>
        <fullName evidence="5">Acyl-CoA N-acyltransferase</fullName>
    </submittedName>
</protein>
<dbReference type="STRING" id="1280837.A0A316V4V5"/>
<feature type="compositionally biased region" description="Low complexity" evidence="3">
    <location>
        <begin position="160"/>
        <end position="171"/>
    </location>
</feature>
<keyword evidence="2 5" id="KW-0012">Acyltransferase</keyword>
<organism evidence="5 6">
    <name type="scientific">Meira miltonrushii</name>
    <dbReference type="NCBI Taxonomy" id="1280837"/>
    <lineage>
        <taxon>Eukaryota</taxon>
        <taxon>Fungi</taxon>
        <taxon>Dikarya</taxon>
        <taxon>Basidiomycota</taxon>
        <taxon>Ustilaginomycotina</taxon>
        <taxon>Exobasidiomycetes</taxon>
        <taxon>Exobasidiales</taxon>
        <taxon>Brachybasidiaceae</taxon>
        <taxon>Meira</taxon>
    </lineage>
</organism>
<dbReference type="GeneID" id="37021142"/>
<keyword evidence="6" id="KW-1185">Reference proteome</keyword>
<dbReference type="EMBL" id="KZ819605">
    <property type="protein sequence ID" value="PWN32576.1"/>
    <property type="molecule type" value="Genomic_DNA"/>
</dbReference>
<evidence type="ECO:0000256" key="1">
    <source>
        <dbReference type="ARBA" id="ARBA00022679"/>
    </source>
</evidence>
<feature type="compositionally biased region" description="Polar residues" evidence="3">
    <location>
        <begin position="19"/>
        <end position="37"/>
    </location>
</feature>
<reference evidence="5 6" key="1">
    <citation type="journal article" date="2018" name="Mol. Biol. Evol.">
        <title>Broad Genomic Sampling Reveals a Smut Pathogenic Ancestry of the Fungal Clade Ustilaginomycotina.</title>
        <authorList>
            <person name="Kijpornyongpan T."/>
            <person name="Mondo S.J."/>
            <person name="Barry K."/>
            <person name="Sandor L."/>
            <person name="Lee J."/>
            <person name="Lipzen A."/>
            <person name="Pangilinan J."/>
            <person name="LaButti K."/>
            <person name="Hainaut M."/>
            <person name="Henrissat B."/>
            <person name="Grigoriev I.V."/>
            <person name="Spatafora J.W."/>
            <person name="Aime M.C."/>
        </authorList>
    </citation>
    <scope>NUCLEOTIDE SEQUENCE [LARGE SCALE GENOMIC DNA]</scope>
    <source>
        <strain evidence="5 6">MCA 3882</strain>
    </source>
</reference>
<dbReference type="SUPFAM" id="SSF55729">
    <property type="entry name" value="Acyl-CoA N-acyltransferases (Nat)"/>
    <property type="match status" value="1"/>
</dbReference>
<dbReference type="OrthoDB" id="47374at2759"/>